<evidence type="ECO:0000259" key="9">
    <source>
        <dbReference type="Pfam" id="PF10502"/>
    </source>
</evidence>
<keyword evidence="5 7" id="KW-0378">Hydrolase</keyword>
<evidence type="ECO:0000256" key="1">
    <source>
        <dbReference type="ARBA" id="ARBA00000677"/>
    </source>
</evidence>
<dbReference type="CDD" id="cd06530">
    <property type="entry name" value="S26_SPase_I"/>
    <property type="match status" value="1"/>
</dbReference>
<protein>
    <recommendedName>
        <fullName evidence="4 7">Signal peptidase I</fullName>
        <ecNumber evidence="4 7">3.4.21.89</ecNumber>
    </recommendedName>
</protein>
<dbReference type="GO" id="GO:0006465">
    <property type="term" value="P:signal peptide processing"/>
    <property type="evidence" value="ECO:0007669"/>
    <property type="project" value="InterPro"/>
</dbReference>
<evidence type="ECO:0000256" key="8">
    <source>
        <dbReference type="SAM" id="MobiDB-lite"/>
    </source>
</evidence>
<comment type="similarity">
    <text evidence="3 7">Belongs to the peptidase S26 family.</text>
</comment>
<dbReference type="GO" id="GO:0009003">
    <property type="term" value="F:signal peptidase activity"/>
    <property type="evidence" value="ECO:0007669"/>
    <property type="project" value="UniProtKB-EC"/>
</dbReference>
<dbReference type="GO" id="GO:0005886">
    <property type="term" value="C:plasma membrane"/>
    <property type="evidence" value="ECO:0007669"/>
    <property type="project" value="UniProtKB-SubCell"/>
</dbReference>
<dbReference type="InterPro" id="IPR036286">
    <property type="entry name" value="LexA/Signal_pep-like_sf"/>
</dbReference>
<dbReference type="InterPro" id="IPR000223">
    <property type="entry name" value="Pept_S26A_signal_pept_1"/>
</dbReference>
<dbReference type="PANTHER" id="PTHR43390">
    <property type="entry name" value="SIGNAL PEPTIDASE I"/>
    <property type="match status" value="1"/>
</dbReference>
<feature type="active site" evidence="6">
    <location>
        <position position="165"/>
    </location>
</feature>
<dbReference type="Pfam" id="PF10502">
    <property type="entry name" value="Peptidase_S26"/>
    <property type="match status" value="1"/>
</dbReference>
<dbReference type="AlphaFoldDB" id="A0A6I3IEK1"/>
<gene>
    <name evidence="10" type="primary">lepB</name>
    <name evidence="10" type="ORF">GGG17_09025</name>
</gene>
<feature type="domain" description="Peptidase S26" evidence="9">
    <location>
        <begin position="62"/>
        <end position="257"/>
    </location>
</feature>
<feature type="region of interest" description="Disordered" evidence="8">
    <location>
        <begin position="222"/>
        <end position="244"/>
    </location>
</feature>
<dbReference type="EC" id="3.4.21.89" evidence="4 7"/>
<dbReference type="Gene3D" id="2.10.109.10">
    <property type="entry name" value="Umud Fragment, subunit A"/>
    <property type="match status" value="1"/>
</dbReference>
<dbReference type="PRINTS" id="PR00727">
    <property type="entry name" value="LEADERPTASE"/>
</dbReference>
<feature type="transmembrane region" description="Helical" evidence="7">
    <location>
        <begin position="64"/>
        <end position="82"/>
    </location>
</feature>
<dbReference type="EMBL" id="WLVL01000037">
    <property type="protein sequence ID" value="MTB72107.1"/>
    <property type="molecule type" value="Genomic_DNA"/>
</dbReference>
<feature type="compositionally biased region" description="Basic and acidic residues" evidence="8">
    <location>
        <begin position="222"/>
        <end position="236"/>
    </location>
</feature>
<dbReference type="InterPro" id="IPR019758">
    <property type="entry name" value="Pept_S26A_signal_pept_1_CS"/>
</dbReference>
<dbReference type="InterPro" id="IPR019533">
    <property type="entry name" value="Peptidase_S26"/>
</dbReference>
<keyword evidence="11" id="KW-1185">Reference proteome</keyword>
<keyword evidence="7" id="KW-0812">Transmembrane</keyword>
<proteinExistence type="inferred from homology"/>
<evidence type="ECO:0000256" key="7">
    <source>
        <dbReference type="RuleBase" id="RU362042"/>
    </source>
</evidence>
<comment type="catalytic activity">
    <reaction evidence="1 7">
        <text>Cleavage of hydrophobic, N-terminal signal or leader sequences from secreted and periplasmic proteins.</text>
        <dbReference type="EC" id="3.4.21.89"/>
    </reaction>
</comment>
<dbReference type="PROSITE" id="PS00761">
    <property type="entry name" value="SPASE_I_3"/>
    <property type="match status" value="1"/>
</dbReference>
<dbReference type="Proteomes" id="UP000431092">
    <property type="component" value="Unassembled WGS sequence"/>
</dbReference>
<dbReference type="SUPFAM" id="SSF51306">
    <property type="entry name" value="LexA/Signal peptidase"/>
    <property type="match status" value="1"/>
</dbReference>
<accession>A0A6I3IEK1</accession>
<evidence type="ECO:0000256" key="4">
    <source>
        <dbReference type="ARBA" id="ARBA00013208"/>
    </source>
</evidence>
<evidence type="ECO:0000313" key="11">
    <source>
        <dbReference type="Proteomes" id="UP000431092"/>
    </source>
</evidence>
<dbReference type="PANTHER" id="PTHR43390:SF1">
    <property type="entry name" value="CHLOROPLAST PROCESSING PEPTIDASE"/>
    <property type="match status" value="1"/>
</dbReference>
<dbReference type="NCBIfam" id="TIGR02227">
    <property type="entry name" value="sigpep_I_bact"/>
    <property type="match status" value="1"/>
</dbReference>
<evidence type="ECO:0000313" key="10">
    <source>
        <dbReference type="EMBL" id="MTB72107.1"/>
    </source>
</evidence>
<sequence length="279" mass="29529">MTDARDVHEDPTPGGEAAGSRKGAASAERGGGAVSSGQDAAGSRSGASRSSGTGSHLMHAVREFVIVVGLALVLSLAVKTWLMQAFYIPSGSMEDTLVEGDRVVVSKLTPRPFELERGDVVVFEDTGRWLVRAPTAERSGIANVLHETFVFVGLLPNDSDSHLIKRVVGLPGDKVTCCTQSGKLTVNGAEITESYLKPGDAPSVEPFDITVPQGRLWVMGDHRSDSGDSRYHDPSRDGSTGSVPIDDVVGRAVAVVWPFSEMTWLGQPSTVFSAVPDAR</sequence>
<evidence type="ECO:0000256" key="3">
    <source>
        <dbReference type="ARBA" id="ARBA00009370"/>
    </source>
</evidence>
<organism evidence="10 11">
    <name type="scientific">Arsenicicoccus cauae</name>
    <dbReference type="NCBI Taxonomy" id="2663847"/>
    <lineage>
        <taxon>Bacteria</taxon>
        <taxon>Bacillati</taxon>
        <taxon>Actinomycetota</taxon>
        <taxon>Actinomycetes</taxon>
        <taxon>Micrococcales</taxon>
        <taxon>Intrasporangiaceae</taxon>
        <taxon>Arsenicicoccus</taxon>
    </lineage>
</organism>
<keyword evidence="7" id="KW-0645">Protease</keyword>
<feature type="active site" evidence="6">
    <location>
        <position position="92"/>
    </location>
</feature>
<comment type="caution">
    <text evidence="10">The sequence shown here is derived from an EMBL/GenBank/DDBJ whole genome shotgun (WGS) entry which is preliminary data.</text>
</comment>
<dbReference type="GO" id="GO:0004252">
    <property type="term" value="F:serine-type endopeptidase activity"/>
    <property type="evidence" value="ECO:0007669"/>
    <property type="project" value="InterPro"/>
</dbReference>
<name>A0A6I3IEK1_9MICO</name>
<keyword evidence="7" id="KW-1133">Transmembrane helix</keyword>
<feature type="compositionally biased region" description="Basic and acidic residues" evidence="8">
    <location>
        <begin position="1"/>
        <end position="11"/>
    </location>
</feature>
<comment type="subcellular location">
    <subcellularLocation>
        <location evidence="2">Cell membrane</location>
        <topology evidence="2">Single-pass type II membrane protein</topology>
    </subcellularLocation>
    <subcellularLocation>
        <location evidence="7">Membrane</location>
        <topology evidence="7">Single-pass type II membrane protein</topology>
    </subcellularLocation>
</comment>
<feature type="region of interest" description="Disordered" evidence="8">
    <location>
        <begin position="1"/>
        <end position="53"/>
    </location>
</feature>
<keyword evidence="7" id="KW-0472">Membrane</keyword>
<reference evidence="10 11" key="1">
    <citation type="submission" date="2019-11" db="EMBL/GenBank/DDBJ databases">
        <title>Whole genome sequencing identifies a novel species of the genus Arsenicicoccus isolated from human blood.</title>
        <authorList>
            <person name="Jeong J.H."/>
            <person name="Kweon O.J."/>
            <person name="Kim H.R."/>
            <person name="Kim T.-H."/>
            <person name="Ha S.-M."/>
            <person name="Lee M.-K."/>
        </authorList>
    </citation>
    <scope>NUCLEOTIDE SEQUENCE [LARGE SCALE GENOMIC DNA]</scope>
    <source>
        <strain evidence="10 11">MKL-02</strain>
    </source>
</reference>
<evidence type="ECO:0000256" key="5">
    <source>
        <dbReference type="ARBA" id="ARBA00022801"/>
    </source>
</evidence>
<evidence type="ECO:0000256" key="6">
    <source>
        <dbReference type="PIRSR" id="PIRSR600223-1"/>
    </source>
</evidence>
<feature type="compositionally biased region" description="Low complexity" evidence="8">
    <location>
        <begin position="35"/>
        <end position="53"/>
    </location>
</feature>
<dbReference type="RefSeq" id="WP_154593396.1">
    <property type="nucleotide sequence ID" value="NZ_WLVL01000037.1"/>
</dbReference>
<evidence type="ECO:0000256" key="2">
    <source>
        <dbReference type="ARBA" id="ARBA00004401"/>
    </source>
</evidence>